<accession>A0A0M3JQ92</accession>
<dbReference type="AlphaFoldDB" id="A0A0M3JQ92"/>
<reference evidence="2 3" key="2">
    <citation type="submission" date="2018-11" db="EMBL/GenBank/DDBJ databases">
        <authorList>
            <consortium name="Pathogen Informatics"/>
        </authorList>
    </citation>
    <scope>NUCLEOTIDE SEQUENCE [LARGE SCALE GENOMIC DNA]</scope>
</reference>
<organism evidence="4">
    <name type="scientific">Anisakis simplex</name>
    <name type="common">Herring worm</name>
    <dbReference type="NCBI Taxonomy" id="6269"/>
    <lineage>
        <taxon>Eukaryota</taxon>
        <taxon>Metazoa</taxon>
        <taxon>Ecdysozoa</taxon>
        <taxon>Nematoda</taxon>
        <taxon>Chromadorea</taxon>
        <taxon>Rhabditida</taxon>
        <taxon>Spirurina</taxon>
        <taxon>Ascaridomorpha</taxon>
        <taxon>Ascaridoidea</taxon>
        <taxon>Anisakidae</taxon>
        <taxon>Anisakis</taxon>
        <taxon>Anisakis simplex complex</taxon>
    </lineage>
</organism>
<feature type="region of interest" description="Disordered" evidence="1">
    <location>
        <begin position="20"/>
        <end position="49"/>
    </location>
</feature>
<evidence type="ECO:0000313" key="3">
    <source>
        <dbReference type="Proteomes" id="UP000267096"/>
    </source>
</evidence>
<dbReference type="Proteomes" id="UP000267096">
    <property type="component" value="Unassembled WGS sequence"/>
</dbReference>
<sequence>MERTVTDKWITRDENGKVVEQKGERSWHGQTSGLHRRSDGTGESWHRVADLDPKGKSSFIDNRRLYTGDYVIEVTENTFIRPHFCADIFVILNREHHAFHFSSQISEM</sequence>
<protein>
    <submittedName>
        <fullName evidence="4">Transthyretin-like family protein</fullName>
    </submittedName>
</protein>
<feature type="compositionally biased region" description="Basic and acidic residues" evidence="1">
    <location>
        <begin position="36"/>
        <end position="49"/>
    </location>
</feature>
<name>A0A0M3JQ92_ANISI</name>
<dbReference type="EMBL" id="UYRR01029746">
    <property type="protein sequence ID" value="VDK40461.1"/>
    <property type="molecule type" value="Genomic_DNA"/>
</dbReference>
<evidence type="ECO:0000256" key="1">
    <source>
        <dbReference type="SAM" id="MobiDB-lite"/>
    </source>
</evidence>
<gene>
    <name evidence="2" type="ORF">ASIM_LOCUS9568</name>
</gene>
<reference evidence="4" key="1">
    <citation type="submission" date="2017-02" db="UniProtKB">
        <authorList>
            <consortium name="WormBaseParasite"/>
        </authorList>
    </citation>
    <scope>IDENTIFICATION</scope>
</reference>
<proteinExistence type="predicted"/>
<keyword evidence="3" id="KW-1185">Reference proteome</keyword>
<evidence type="ECO:0000313" key="4">
    <source>
        <dbReference type="WBParaSite" id="ASIM_0000984301-mRNA-1"/>
    </source>
</evidence>
<dbReference type="WBParaSite" id="ASIM_0000984301-mRNA-1">
    <property type="protein sequence ID" value="ASIM_0000984301-mRNA-1"/>
    <property type="gene ID" value="ASIM_0000984301"/>
</dbReference>
<dbReference type="OrthoDB" id="5863642at2759"/>
<evidence type="ECO:0000313" key="2">
    <source>
        <dbReference type="EMBL" id="VDK40461.1"/>
    </source>
</evidence>